<organism evidence="2 3">
    <name type="scientific">Pelolinea submarina</name>
    <dbReference type="NCBI Taxonomy" id="913107"/>
    <lineage>
        <taxon>Bacteria</taxon>
        <taxon>Bacillati</taxon>
        <taxon>Chloroflexota</taxon>
        <taxon>Anaerolineae</taxon>
        <taxon>Anaerolineales</taxon>
        <taxon>Anaerolineaceae</taxon>
        <taxon>Pelolinea</taxon>
    </lineage>
</organism>
<dbReference type="RefSeq" id="WP_158675094.1">
    <property type="nucleotide sequence ID" value="NZ_AP018437.1"/>
</dbReference>
<comment type="caution">
    <text evidence="2">The sequence shown here is derived from an EMBL/GenBank/DDBJ whole genome shotgun (WGS) entry which is preliminary data.</text>
</comment>
<dbReference type="InterPro" id="IPR036388">
    <property type="entry name" value="WH-like_DNA-bd_sf"/>
</dbReference>
<feature type="domain" description="Transcription regulator PadR N-terminal" evidence="1">
    <location>
        <begin position="17"/>
        <end position="89"/>
    </location>
</feature>
<protein>
    <submittedName>
        <fullName evidence="2">PadR family transcriptional regulator</fullName>
    </submittedName>
</protein>
<gene>
    <name evidence="2" type="ORF">DFR64_0217</name>
</gene>
<evidence type="ECO:0000313" key="3">
    <source>
        <dbReference type="Proteomes" id="UP000256388"/>
    </source>
</evidence>
<dbReference type="Gene3D" id="1.10.10.10">
    <property type="entry name" value="Winged helix-like DNA-binding domain superfamily/Winged helix DNA-binding domain"/>
    <property type="match status" value="1"/>
</dbReference>
<name>A0A3E0AF97_9CHLR</name>
<sequence>MNRSRHGRGRLMLQPSLLLIMQQGPAHGYELMERLKEFGLGDIDPSLIYRALHGLEAERLISSSWDEKDSQGPPRRVYHLTPNGQEMLAQHLEELKKIRQKIDEWIQAYESHMKTDK</sequence>
<dbReference type="InterPro" id="IPR052509">
    <property type="entry name" value="Metal_resp_DNA-bind_regulator"/>
</dbReference>
<dbReference type="PANTHER" id="PTHR33169">
    <property type="entry name" value="PADR-FAMILY TRANSCRIPTIONAL REGULATOR"/>
    <property type="match status" value="1"/>
</dbReference>
<dbReference type="AlphaFoldDB" id="A0A3E0AF97"/>
<dbReference type="EMBL" id="QUMS01000001">
    <property type="protein sequence ID" value="REG10362.1"/>
    <property type="molecule type" value="Genomic_DNA"/>
</dbReference>
<dbReference type="InterPro" id="IPR036390">
    <property type="entry name" value="WH_DNA-bd_sf"/>
</dbReference>
<proteinExistence type="predicted"/>
<keyword evidence="3" id="KW-1185">Reference proteome</keyword>
<evidence type="ECO:0000259" key="1">
    <source>
        <dbReference type="Pfam" id="PF03551"/>
    </source>
</evidence>
<dbReference type="SUPFAM" id="SSF46785">
    <property type="entry name" value="Winged helix' DNA-binding domain"/>
    <property type="match status" value="1"/>
</dbReference>
<dbReference type="PANTHER" id="PTHR33169:SF14">
    <property type="entry name" value="TRANSCRIPTIONAL REGULATOR RV3488"/>
    <property type="match status" value="1"/>
</dbReference>
<dbReference type="InterPro" id="IPR005149">
    <property type="entry name" value="Tscrpt_reg_PadR_N"/>
</dbReference>
<dbReference type="Proteomes" id="UP000256388">
    <property type="component" value="Unassembled WGS sequence"/>
</dbReference>
<dbReference type="Pfam" id="PF03551">
    <property type="entry name" value="PadR"/>
    <property type="match status" value="1"/>
</dbReference>
<dbReference type="OrthoDB" id="164522at2"/>
<evidence type="ECO:0000313" key="2">
    <source>
        <dbReference type="EMBL" id="REG10362.1"/>
    </source>
</evidence>
<accession>A0A3E0AF97</accession>
<reference evidence="2 3" key="1">
    <citation type="submission" date="2018-08" db="EMBL/GenBank/DDBJ databases">
        <title>Genomic Encyclopedia of Type Strains, Phase IV (KMG-IV): sequencing the most valuable type-strain genomes for metagenomic binning, comparative biology and taxonomic classification.</title>
        <authorList>
            <person name="Goeker M."/>
        </authorList>
    </citation>
    <scope>NUCLEOTIDE SEQUENCE [LARGE SCALE GENOMIC DNA]</scope>
    <source>
        <strain evidence="2 3">DSM 23923</strain>
    </source>
</reference>